<dbReference type="GO" id="GO:0045900">
    <property type="term" value="P:negative regulation of translational elongation"/>
    <property type="evidence" value="ECO:0007669"/>
    <property type="project" value="TreeGrafter"/>
</dbReference>
<evidence type="ECO:0008006" key="3">
    <source>
        <dbReference type="Google" id="ProtNLM"/>
    </source>
</evidence>
<dbReference type="Pfam" id="PF02482">
    <property type="entry name" value="Ribosomal_S30AE"/>
    <property type="match status" value="1"/>
</dbReference>
<dbReference type="GO" id="GO:0022627">
    <property type="term" value="C:cytosolic small ribosomal subunit"/>
    <property type="evidence" value="ECO:0007669"/>
    <property type="project" value="TreeGrafter"/>
</dbReference>
<dbReference type="InterPro" id="IPR036567">
    <property type="entry name" value="RHF-like"/>
</dbReference>
<evidence type="ECO:0000256" key="1">
    <source>
        <dbReference type="ARBA" id="ARBA00022845"/>
    </source>
</evidence>
<sequence length="102" mass="11638">MQLNISGHQLDITDALRDHVTEKMARLERHFDKITNVQVTLEVEKLRQKAEATLHVAGGEVVALAESTDMYAAIDQLTDKLDRQLIKHKEKHIDRLQGANDR</sequence>
<dbReference type="InterPro" id="IPR003489">
    <property type="entry name" value="RHF/RaiA"/>
</dbReference>
<name>A0A0F9WQN3_9ZZZZ</name>
<dbReference type="Gene3D" id="3.30.160.100">
    <property type="entry name" value="Ribosome hibernation promotion factor-like"/>
    <property type="match status" value="1"/>
</dbReference>
<accession>A0A0F9WQN3</accession>
<dbReference type="AlphaFoldDB" id="A0A0F9WQN3"/>
<dbReference type="EMBL" id="LAZR01000128">
    <property type="protein sequence ID" value="KKN88516.1"/>
    <property type="molecule type" value="Genomic_DNA"/>
</dbReference>
<dbReference type="NCBIfam" id="TIGR00741">
    <property type="entry name" value="yfiA"/>
    <property type="match status" value="1"/>
</dbReference>
<dbReference type="PANTHER" id="PTHR33231">
    <property type="entry name" value="30S RIBOSOMAL PROTEIN"/>
    <property type="match status" value="1"/>
</dbReference>
<comment type="caution">
    <text evidence="2">The sequence shown here is derived from an EMBL/GenBank/DDBJ whole genome shotgun (WGS) entry which is preliminary data.</text>
</comment>
<reference evidence="2" key="1">
    <citation type="journal article" date="2015" name="Nature">
        <title>Complex archaea that bridge the gap between prokaryotes and eukaryotes.</title>
        <authorList>
            <person name="Spang A."/>
            <person name="Saw J.H."/>
            <person name="Jorgensen S.L."/>
            <person name="Zaremba-Niedzwiedzka K."/>
            <person name="Martijn J."/>
            <person name="Lind A.E."/>
            <person name="van Eijk R."/>
            <person name="Schleper C."/>
            <person name="Guy L."/>
            <person name="Ettema T.J."/>
        </authorList>
    </citation>
    <scope>NUCLEOTIDE SEQUENCE</scope>
</reference>
<proteinExistence type="predicted"/>
<dbReference type="PANTHER" id="PTHR33231:SF1">
    <property type="entry name" value="30S RIBOSOMAL PROTEIN"/>
    <property type="match status" value="1"/>
</dbReference>
<dbReference type="FunFam" id="3.30.160.100:FF:000001">
    <property type="entry name" value="Ribosome hibernation promoting factor"/>
    <property type="match status" value="1"/>
</dbReference>
<protein>
    <recommendedName>
        <fullName evidence="3">Sigma 54 modulation/S30EA ribosomal protein C-terminal domain-containing protein</fullName>
    </recommendedName>
</protein>
<keyword evidence="1" id="KW-0810">Translation regulation</keyword>
<dbReference type="CDD" id="cd00552">
    <property type="entry name" value="RaiA"/>
    <property type="match status" value="1"/>
</dbReference>
<dbReference type="InterPro" id="IPR050574">
    <property type="entry name" value="HPF/YfiA_ribosome-assoc"/>
</dbReference>
<gene>
    <name evidence="2" type="ORF">LCGC14_0248130</name>
</gene>
<dbReference type="SUPFAM" id="SSF69754">
    <property type="entry name" value="Ribosome binding protein Y (YfiA homologue)"/>
    <property type="match status" value="1"/>
</dbReference>
<evidence type="ECO:0000313" key="2">
    <source>
        <dbReference type="EMBL" id="KKN88516.1"/>
    </source>
</evidence>
<dbReference type="GO" id="GO:0043024">
    <property type="term" value="F:ribosomal small subunit binding"/>
    <property type="evidence" value="ECO:0007669"/>
    <property type="project" value="TreeGrafter"/>
</dbReference>
<organism evidence="2">
    <name type="scientific">marine sediment metagenome</name>
    <dbReference type="NCBI Taxonomy" id="412755"/>
    <lineage>
        <taxon>unclassified sequences</taxon>
        <taxon>metagenomes</taxon>
        <taxon>ecological metagenomes</taxon>
    </lineage>
</organism>